<dbReference type="InParanoid" id="E9H6Z1"/>
<dbReference type="EMBL" id="GL732599">
    <property type="protein sequence ID" value="EFX72530.1"/>
    <property type="molecule type" value="Genomic_DNA"/>
</dbReference>
<keyword evidence="2" id="KW-1185">Reference proteome</keyword>
<sequence length="122" mass="14225">MVSEVKSIGHSNYSAWRVNCIHRHPFRLMVIFEVGTLEKAIYVATKKNKDDEDVQVGVLLTLLGQEGLRIYETFTWTTAGDENKIAPVLVKFDGHFQPRKSQTFERYKFLTRHQREVPHHNV</sequence>
<dbReference type="AlphaFoldDB" id="E9H6Z1"/>
<name>E9H6Z1_DAPPU</name>
<dbReference type="OrthoDB" id="6377591at2759"/>
<evidence type="ECO:0000313" key="2">
    <source>
        <dbReference type="Proteomes" id="UP000000305"/>
    </source>
</evidence>
<dbReference type="KEGG" id="dpx:DAPPUDRAFT_254351"/>
<accession>E9H6Z1</accession>
<dbReference type="Proteomes" id="UP000000305">
    <property type="component" value="Unassembled WGS sequence"/>
</dbReference>
<protein>
    <submittedName>
        <fullName evidence="1">Uncharacterized protein</fullName>
    </submittedName>
</protein>
<proteinExistence type="predicted"/>
<evidence type="ECO:0000313" key="1">
    <source>
        <dbReference type="EMBL" id="EFX72530.1"/>
    </source>
</evidence>
<gene>
    <name evidence="1" type="ORF">DAPPUDRAFT_254351</name>
</gene>
<dbReference type="HOGENOM" id="CLU_2029032_0_0_1"/>
<organism evidence="1 2">
    <name type="scientific">Daphnia pulex</name>
    <name type="common">Water flea</name>
    <dbReference type="NCBI Taxonomy" id="6669"/>
    <lineage>
        <taxon>Eukaryota</taxon>
        <taxon>Metazoa</taxon>
        <taxon>Ecdysozoa</taxon>
        <taxon>Arthropoda</taxon>
        <taxon>Crustacea</taxon>
        <taxon>Branchiopoda</taxon>
        <taxon>Diplostraca</taxon>
        <taxon>Cladocera</taxon>
        <taxon>Anomopoda</taxon>
        <taxon>Daphniidae</taxon>
        <taxon>Daphnia</taxon>
    </lineage>
</organism>
<reference evidence="1 2" key="1">
    <citation type="journal article" date="2011" name="Science">
        <title>The ecoresponsive genome of Daphnia pulex.</title>
        <authorList>
            <person name="Colbourne J.K."/>
            <person name="Pfrender M.E."/>
            <person name="Gilbert D."/>
            <person name="Thomas W.K."/>
            <person name="Tucker A."/>
            <person name="Oakley T.H."/>
            <person name="Tokishita S."/>
            <person name="Aerts A."/>
            <person name="Arnold G.J."/>
            <person name="Basu M.K."/>
            <person name="Bauer D.J."/>
            <person name="Caceres C.E."/>
            <person name="Carmel L."/>
            <person name="Casola C."/>
            <person name="Choi J.H."/>
            <person name="Detter J.C."/>
            <person name="Dong Q."/>
            <person name="Dusheyko S."/>
            <person name="Eads B.D."/>
            <person name="Frohlich T."/>
            <person name="Geiler-Samerotte K.A."/>
            <person name="Gerlach D."/>
            <person name="Hatcher P."/>
            <person name="Jogdeo S."/>
            <person name="Krijgsveld J."/>
            <person name="Kriventseva E.V."/>
            <person name="Kultz D."/>
            <person name="Laforsch C."/>
            <person name="Lindquist E."/>
            <person name="Lopez J."/>
            <person name="Manak J.R."/>
            <person name="Muller J."/>
            <person name="Pangilinan J."/>
            <person name="Patwardhan R.P."/>
            <person name="Pitluck S."/>
            <person name="Pritham E.J."/>
            <person name="Rechtsteiner A."/>
            <person name="Rho M."/>
            <person name="Rogozin I.B."/>
            <person name="Sakarya O."/>
            <person name="Salamov A."/>
            <person name="Schaack S."/>
            <person name="Shapiro H."/>
            <person name="Shiga Y."/>
            <person name="Skalitzky C."/>
            <person name="Smith Z."/>
            <person name="Souvorov A."/>
            <person name="Sung W."/>
            <person name="Tang Z."/>
            <person name="Tsuchiya D."/>
            <person name="Tu H."/>
            <person name="Vos H."/>
            <person name="Wang M."/>
            <person name="Wolf Y.I."/>
            <person name="Yamagata H."/>
            <person name="Yamada T."/>
            <person name="Ye Y."/>
            <person name="Shaw J.R."/>
            <person name="Andrews J."/>
            <person name="Crease T.J."/>
            <person name="Tang H."/>
            <person name="Lucas S.M."/>
            <person name="Robertson H.M."/>
            <person name="Bork P."/>
            <person name="Koonin E.V."/>
            <person name="Zdobnov E.M."/>
            <person name="Grigoriev I.V."/>
            <person name="Lynch M."/>
            <person name="Boore J.L."/>
        </authorList>
    </citation>
    <scope>NUCLEOTIDE SEQUENCE [LARGE SCALE GENOMIC DNA]</scope>
</reference>